<comment type="caution">
    <text evidence="2">The sequence shown here is derived from an EMBL/GenBank/DDBJ whole genome shotgun (WGS) entry which is preliminary data.</text>
</comment>
<dbReference type="EMBL" id="JAIWYP010000006">
    <property type="protein sequence ID" value="KAH3808657.1"/>
    <property type="molecule type" value="Genomic_DNA"/>
</dbReference>
<feature type="transmembrane region" description="Helical" evidence="1">
    <location>
        <begin position="97"/>
        <end position="114"/>
    </location>
</feature>
<proteinExistence type="predicted"/>
<accession>A0A9D4JIE8</accession>
<protein>
    <submittedName>
        <fullName evidence="2">Uncharacterized protein</fullName>
    </submittedName>
</protein>
<keyword evidence="1" id="KW-0812">Transmembrane</keyword>
<evidence type="ECO:0000313" key="3">
    <source>
        <dbReference type="Proteomes" id="UP000828390"/>
    </source>
</evidence>
<evidence type="ECO:0000256" key="1">
    <source>
        <dbReference type="SAM" id="Phobius"/>
    </source>
</evidence>
<reference evidence="2" key="1">
    <citation type="journal article" date="2019" name="bioRxiv">
        <title>The Genome of the Zebra Mussel, Dreissena polymorpha: A Resource for Invasive Species Research.</title>
        <authorList>
            <person name="McCartney M.A."/>
            <person name="Auch B."/>
            <person name="Kono T."/>
            <person name="Mallez S."/>
            <person name="Zhang Y."/>
            <person name="Obille A."/>
            <person name="Becker A."/>
            <person name="Abrahante J.E."/>
            <person name="Garbe J."/>
            <person name="Badalamenti J.P."/>
            <person name="Herman A."/>
            <person name="Mangelson H."/>
            <person name="Liachko I."/>
            <person name="Sullivan S."/>
            <person name="Sone E.D."/>
            <person name="Koren S."/>
            <person name="Silverstein K.A.T."/>
            <person name="Beckman K.B."/>
            <person name="Gohl D.M."/>
        </authorList>
    </citation>
    <scope>NUCLEOTIDE SEQUENCE</scope>
    <source>
        <strain evidence="2">Duluth1</strain>
        <tissue evidence="2">Whole animal</tissue>
    </source>
</reference>
<dbReference type="Proteomes" id="UP000828390">
    <property type="component" value="Unassembled WGS sequence"/>
</dbReference>
<name>A0A9D4JIE8_DREPO</name>
<gene>
    <name evidence="2" type="ORF">DPMN_137014</name>
</gene>
<reference evidence="2" key="2">
    <citation type="submission" date="2020-11" db="EMBL/GenBank/DDBJ databases">
        <authorList>
            <person name="McCartney M.A."/>
            <person name="Auch B."/>
            <person name="Kono T."/>
            <person name="Mallez S."/>
            <person name="Becker A."/>
            <person name="Gohl D.M."/>
            <person name="Silverstein K.A.T."/>
            <person name="Koren S."/>
            <person name="Bechman K.B."/>
            <person name="Herman A."/>
            <person name="Abrahante J.E."/>
            <person name="Garbe J."/>
        </authorList>
    </citation>
    <scope>NUCLEOTIDE SEQUENCE</scope>
    <source>
        <strain evidence="2">Duluth1</strain>
        <tissue evidence="2">Whole animal</tissue>
    </source>
</reference>
<dbReference type="AlphaFoldDB" id="A0A9D4JIE8"/>
<organism evidence="2 3">
    <name type="scientific">Dreissena polymorpha</name>
    <name type="common">Zebra mussel</name>
    <name type="synonym">Mytilus polymorpha</name>
    <dbReference type="NCBI Taxonomy" id="45954"/>
    <lineage>
        <taxon>Eukaryota</taxon>
        <taxon>Metazoa</taxon>
        <taxon>Spiralia</taxon>
        <taxon>Lophotrochozoa</taxon>
        <taxon>Mollusca</taxon>
        <taxon>Bivalvia</taxon>
        <taxon>Autobranchia</taxon>
        <taxon>Heteroconchia</taxon>
        <taxon>Euheterodonta</taxon>
        <taxon>Imparidentia</taxon>
        <taxon>Neoheterodontei</taxon>
        <taxon>Myida</taxon>
        <taxon>Dreissenoidea</taxon>
        <taxon>Dreissenidae</taxon>
        <taxon>Dreissena</taxon>
    </lineage>
</organism>
<sequence length="125" mass="14469">MIKQHQFRGMENEIAKYFSIGVSMEHNRIRWQSYVDGRCLDDPYIDNVGLKFVRQMMLPRRRKHKVETDRVPVLTPQKMLLLKLTKVVNDMNTDTKLAFLVGILVASVIAYVSLSQNVKTADSND</sequence>
<keyword evidence="1" id="KW-1133">Transmembrane helix</keyword>
<keyword evidence="1" id="KW-0472">Membrane</keyword>
<keyword evidence="3" id="KW-1185">Reference proteome</keyword>
<evidence type="ECO:0000313" key="2">
    <source>
        <dbReference type="EMBL" id="KAH3808657.1"/>
    </source>
</evidence>